<dbReference type="EMBL" id="GGEC01073057">
    <property type="protein sequence ID" value="MBX53541.1"/>
    <property type="molecule type" value="Transcribed_RNA"/>
</dbReference>
<reference evidence="1" key="1">
    <citation type="submission" date="2018-02" db="EMBL/GenBank/DDBJ databases">
        <title>Rhizophora mucronata_Transcriptome.</title>
        <authorList>
            <person name="Meera S.P."/>
            <person name="Sreeshan A."/>
            <person name="Augustine A."/>
        </authorList>
    </citation>
    <scope>NUCLEOTIDE SEQUENCE</scope>
    <source>
        <tissue evidence="1">Leaf</tissue>
    </source>
</reference>
<protein>
    <submittedName>
        <fullName evidence="1">Uncharacterized protein</fullName>
    </submittedName>
</protein>
<dbReference type="AlphaFoldDB" id="A0A2P2PFR9"/>
<accession>A0A2P2PFR9</accession>
<proteinExistence type="predicted"/>
<sequence>MLMSPSMCIMKPSTIIF</sequence>
<name>A0A2P2PFR9_RHIMU</name>
<evidence type="ECO:0000313" key="1">
    <source>
        <dbReference type="EMBL" id="MBX53541.1"/>
    </source>
</evidence>
<organism evidence="1">
    <name type="scientific">Rhizophora mucronata</name>
    <name type="common">Asiatic mangrove</name>
    <dbReference type="NCBI Taxonomy" id="61149"/>
    <lineage>
        <taxon>Eukaryota</taxon>
        <taxon>Viridiplantae</taxon>
        <taxon>Streptophyta</taxon>
        <taxon>Embryophyta</taxon>
        <taxon>Tracheophyta</taxon>
        <taxon>Spermatophyta</taxon>
        <taxon>Magnoliopsida</taxon>
        <taxon>eudicotyledons</taxon>
        <taxon>Gunneridae</taxon>
        <taxon>Pentapetalae</taxon>
        <taxon>rosids</taxon>
        <taxon>fabids</taxon>
        <taxon>Malpighiales</taxon>
        <taxon>Rhizophoraceae</taxon>
        <taxon>Rhizophora</taxon>
    </lineage>
</organism>